<sequence length="214" mass="23892">MTLQTDQSIDTSPIAVAADGPGDLDPLWRAVETEMRTRSNDIHVPISFAFAERLCEAYPEADSLVVRVAILLHDSGWARVDETKIISEGFGANWRQAQIRYEHELKGCIIAREVLPGLGYDDAFVTRVTDIIDGHDTRVESYSIEDSLVRDADRLWRFTPAGIALASSWFGQTPSFYCRRLRTEILPELITAAGLEMATIELDRAEALLKIAVL</sequence>
<reference evidence="2" key="1">
    <citation type="submission" date="2022-03" db="EMBL/GenBank/DDBJ databases">
        <title>Cryobacterium sp. nov. strain ZS14-85, isolated from Antarctic soil.</title>
        <authorList>
            <person name="Li J."/>
            <person name="Niu G."/>
        </authorList>
    </citation>
    <scope>NUCLEOTIDE SEQUENCE</scope>
    <source>
        <strain evidence="2">ZS14-85</strain>
    </source>
</reference>
<dbReference type="EMBL" id="JALGAR010000004">
    <property type="protein sequence ID" value="MCI4659122.1"/>
    <property type="molecule type" value="Genomic_DNA"/>
</dbReference>
<protein>
    <submittedName>
        <fullName evidence="2">HD domain-containing protein</fullName>
    </submittedName>
</protein>
<keyword evidence="3" id="KW-1185">Reference proteome</keyword>
<evidence type="ECO:0000259" key="1">
    <source>
        <dbReference type="Pfam" id="PF01966"/>
    </source>
</evidence>
<evidence type="ECO:0000313" key="3">
    <source>
        <dbReference type="Proteomes" id="UP001165341"/>
    </source>
</evidence>
<dbReference type="AlphaFoldDB" id="A0AA41UGF1"/>
<dbReference type="Proteomes" id="UP001165341">
    <property type="component" value="Unassembled WGS sequence"/>
</dbReference>
<dbReference type="SUPFAM" id="SSF109604">
    <property type="entry name" value="HD-domain/PDEase-like"/>
    <property type="match status" value="1"/>
</dbReference>
<gene>
    <name evidence="2" type="ORF">MQH31_15035</name>
</gene>
<accession>A0AA41UGF1</accession>
<dbReference type="Gene3D" id="1.10.3210.10">
    <property type="entry name" value="Hypothetical protein af1432"/>
    <property type="match status" value="1"/>
</dbReference>
<proteinExistence type="predicted"/>
<evidence type="ECO:0000313" key="2">
    <source>
        <dbReference type="EMBL" id="MCI4659122.1"/>
    </source>
</evidence>
<comment type="caution">
    <text evidence="2">The sequence shown here is derived from an EMBL/GenBank/DDBJ whole genome shotgun (WGS) entry which is preliminary data.</text>
</comment>
<name>A0AA41UGF1_9MICO</name>
<organism evidence="2 3">
    <name type="scientific">Cryobacterium zhongshanensis</name>
    <dbReference type="NCBI Taxonomy" id="2928153"/>
    <lineage>
        <taxon>Bacteria</taxon>
        <taxon>Bacillati</taxon>
        <taxon>Actinomycetota</taxon>
        <taxon>Actinomycetes</taxon>
        <taxon>Micrococcales</taxon>
        <taxon>Microbacteriaceae</taxon>
        <taxon>Cryobacterium</taxon>
    </lineage>
</organism>
<dbReference type="RefSeq" id="WP_243012728.1">
    <property type="nucleotide sequence ID" value="NZ_JALGAR010000004.1"/>
</dbReference>
<dbReference type="InterPro" id="IPR006674">
    <property type="entry name" value="HD_domain"/>
</dbReference>
<dbReference type="Pfam" id="PF01966">
    <property type="entry name" value="HD"/>
    <property type="match status" value="1"/>
</dbReference>
<feature type="domain" description="HD" evidence="1">
    <location>
        <begin position="49"/>
        <end position="155"/>
    </location>
</feature>